<protein>
    <submittedName>
        <fullName evidence="3">WhiB family transcriptional regulator</fullName>
    </submittedName>
</protein>
<dbReference type="PROSITE" id="PS51674">
    <property type="entry name" value="4FE4S_WBL"/>
    <property type="match status" value="1"/>
</dbReference>
<dbReference type="Pfam" id="PF02467">
    <property type="entry name" value="Whib"/>
    <property type="match status" value="1"/>
</dbReference>
<dbReference type="Proteomes" id="UP001596119">
    <property type="component" value="Unassembled WGS sequence"/>
</dbReference>
<evidence type="ECO:0000313" key="3">
    <source>
        <dbReference type="EMBL" id="MFC5949765.1"/>
    </source>
</evidence>
<dbReference type="EMBL" id="JBHSQK010000037">
    <property type="protein sequence ID" value="MFC5949765.1"/>
    <property type="molecule type" value="Genomic_DNA"/>
</dbReference>
<feature type="compositionally biased region" description="Low complexity" evidence="1">
    <location>
        <begin position="78"/>
        <end position="91"/>
    </location>
</feature>
<name>A0ABW1I8N5_9PSEU</name>
<keyword evidence="4" id="KW-1185">Reference proteome</keyword>
<dbReference type="RefSeq" id="WP_379566905.1">
    <property type="nucleotide sequence ID" value="NZ_JBHSQK010000037.1"/>
</dbReference>
<accession>A0ABW1I8N5</accession>
<feature type="domain" description="4Fe-4S Wbl-type" evidence="2">
    <location>
        <begin position="11"/>
        <end position="78"/>
    </location>
</feature>
<dbReference type="InterPro" id="IPR034768">
    <property type="entry name" value="4FE4S_WBL"/>
</dbReference>
<comment type="caution">
    <text evidence="3">The sequence shown here is derived from an EMBL/GenBank/DDBJ whole genome shotgun (WGS) entry which is preliminary data.</text>
</comment>
<evidence type="ECO:0000313" key="4">
    <source>
        <dbReference type="Proteomes" id="UP001596119"/>
    </source>
</evidence>
<sequence>MRVVGFPAGALCARPGTNPDLFFPDDQAPNYAARVAAARRVCADCPVQAACLADWMRREPAGARYGVVAGTTPENRDALAGTTAEPAAAGPFRPAVGSEAA</sequence>
<evidence type="ECO:0000259" key="2">
    <source>
        <dbReference type="PROSITE" id="PS51674"/>
    </source>
</evidence>
<organism evidence="3 4">
    <name type="scientific">Pseudonocardia lutea</name>
    <dbReference type="NCBI Taxonomy" id="2172015"/>
    <lineage>
        <taxon>Bacteria</taxon>
        <taxon>Bacillati</taxon>
        <taxon>Actinomycetota</taxon>
        <taxon>Actinomycetes</taxon>
        <taxon>Pseudonocardiales</taxon>
        <taxon>Pseudonocardiaceae</taxon>
        <taxon>Pseudonocardia</taxon>
    </lineage>
</organism>
<gene>
    <name evidence="3" type="ORF">ACFQH9_15935</name>
</gene>
<feature type="region of interest" description="Disordered" evidence="1">
    <location>
        <begin position="68"/>
        <end position="101"/>
    </location>
</feature>
<proteinExistence type="predicted"/>
<evidence type="ECO:0000256" key="1">
    <source>
        <dbReference type="SAM" id="MobiDB-lite"/>
    </source>
</evidence>
<reference evidence="4" key="1">
    <citation type="journal article" date="2019" name="Int. J. Syst. Evol. Microbiol.">
        <title>The Global Catalogue of Microorganisms (GCM) 10K type strain sequencing project: providing services to taxonomists for standard genome sequencing and annotation.</title>
        <authorList>
            <consortium name="The Broad Institute Genomics Platform"/>
            <consortium name="The Broad Institute Genome Sequencing Center for Infectious Disease"/>
            <person name="Wu L."/>
            <person name="Ma J."/>
        </authorList>
    </citation>
    <scope>NUCLEOTIDE SEQUENCE [LARGE SCALE GENOMIC DNA]</scope>
    <source>
        <strain evidence="4">CGMCC 4.7397</strain>
    </source>
</reference>